<keyword evidence="1" id="KW-0472">Membrane</keyword>
<evidence type="ECO:0000313" key="3">
    <source>
        <dbReference type="Proteomes" id="UP001209553"/>
    </source>
</evidence>
<keyword evidence="1" id="KW-1133">Transmembrane helix</keyword>
<gene>
    <name evidence="2" type="ORF">N9R04_00035</name>
</gene>
<dbReference type="PANTHER" id="PTHR35531">
    <property type="entry name" value="INNER MEMBRANE PROTEIN YBCI-RELATED"/>
    <property type="match status" value="1"/>
</dbReference>
<dbReference type="Proteomes" id="UP001209553">
    <property type="component" value="Unassembled WGS sequence"/>
</dbReference>
<dbReference type="InterPro" id="IPR007404">
    <property type="entry name" value="YdjM-like"/>
</dbReference>
<evidence type="ECO:0000313" key="2">
    <source>
        <dbReference type="EMBL" id="MCU5745106.1"/>
    </source>
</evidence>
<feature type="transmembrane region" description="Helical" evidence="1">
    <location>
        <begin position="137"/>
        <end position="159"/>
    </location>
</feature>
<dbReference type="Pfam" id="PF04307">
    <property type="entry name" value="YdjM"/>
    <property type="match status" value="1"/>
</dbReference>
<keyword evidence="3" id="KW-1185">Reference proteome</keyword>
<sequence length="168" mass="18469">MTGKTHFSLGILVGASVATYYQEDVFATITIVALSALSSIFPDICHTKSKIGRRLVLLSVVFSLLVGHRTLTHSLLFVILIGVLLHILNTPIDFFLAITIGLCSHIFLDMLTPRGVKLLYPLPINVKFPVTFKTGGIVDLSLATALMIGSLYLLFTSYWQGIFINMLK</sequence>
<keyword evidence="1" id="KW-0812">Transmembrane</keyword>
<evidence type="ECO:0000256" key="1">
    <source>
        <dbReference type="SAM" id="Phobius"/>
    </source>
</evidence>
<comment type="caution">
    <text evidence="2">The sequence shown here is derived from an EMBL/GenBank/DDBJ whole genome shotgun (WGS) entry which is preliminary data.</text>
</comment>
<feature type="transmembrane region" description="Helical" evidence="1">
    <location>
        <begin position="25"/>
        <end position="44"/>
    </location>
</feature>
<name>A0ABT2QM85_9STAP</name>
<accession>A0ABT2QM85</accession>
<proteinExistence type="predicted"/>
<feature type="transmembrane region" description="Helical" evidence="1">
    <location>
        <begin position="56"/>
        <end position="88"/>
    </location>
</feature>
<protein>
    <submittedName>
        <fullName evidence="2">Metal-dependent hydrolase</fullName>
    </submittedName>
</protein>
<reference evidence="2 3" key="1">
    <citation type="journal article" date="2023" name="Int. J. Syst. Evol. Microbiol.">
        <title>Streptococcus sciuri sp. nov., Staphylococcus marylandisciuri sp. nov. and Staphylococcus americanisciuri sp. nov., isolated from faeces of eastern grey squirrel (Sciurus carolinensis).</title>
        <authorList>
            <person name="Volokhov D.V."/>
            <person name="Zagorodnyaya T.A."/>
            <person name="Furtak V.A."/>
            <person name="Nattanmai G."/>
            <person name="Randall L."/>
            <person name="Jose S."/>
            <person name="Gao Y."/>
            <person name="Eisenberg T."/>
            <person name="Delmonte P."/>
            <person name="Blom J."/>
            <person name="Mitchell K.K."/>
        </authorList>
    </citation>
    <scope>NUCLEOTIDE SEQUENCE [LARGE SCALE GENOMIC DNA]</scope>
    <source>
        <strain evidence="2 3">SQ8-PEA</strain>
    </source>
</reference>
<dbReference type="EMBL" id="JAOPKZ010000001">
    <property type="protein sequence ID" value="MCU5745106.1"/>
    <property type="molecule type" value="Genomic_DNA"/>
</dbReference>
<organism evidence="2 3">
    <name type="scientific">Staphylococcus marylandisciuri</name>
    <dbReference type="NCBI Taxonomy" id="2981529"/>
    <lineage>
        <taxon>Bacteria</taxon>
        <taxon>Bacillati</taxon>
        <taxon>Bacillota</taxon>
        <taxon>Bacilli</taxon>
        <taxon>Bacillales</taxon>
        <taxon>Staphylococcaceae</taxon>
        <taxon>Staphylococcus</taxon>
    </lineage>
</organism>
<keyword evidence="2" id="KW-0378">Hydrolase</keyword>
<dbReference type="PANTHER" id="PTHR35531:SF1">
    <property type="entry name" value="INNER MEMBRANE PROTEIN YBCI-RELATED"/>
    <property type="match status" value="1"/>
</dbReference>
<dbReference type="GO" id="GO:0016787">
    <property type="term" value="F:hydrolase activity"/>
    <property type="evidence" value="ECO:0007669"/>
    <property type="project" value="UniProtKB-KW"/>
</dbReference>
<dbReference type="RefSeq" id="WP_262853409.1">
    <property type="nucleotide sequence ID" value="NZ_JAOPKZ010000001.1"/>
</dbReference>